<reference evidence="3" key="1">
    <citation type="submission" date="2011-06" db="EMBL/GenBank/DDBJ databases">
        <title>Complete genome sequence of Paenibacillus mucilaginosus KNP414.</title>
        <authorList>
            <person name="Wang J."/>
            <person name="Hu S."/>
            <person name="Hu X."/>
            <person name="Zhang B."/>
            <person name="Dong D."/>
            <person name="Zhang S."/>
            <person name="Zhao K."/>
            <person name="Wu D."/>
        </authorList>
    </citation>
    <scope>NUCLEOTIDE SEQUENCE [LARGE SCALE GENOMIC DNA]</scope>
    <source>
        <strain evidence="3">KNP414</strain>
    </source>
</reference>
<feature type="domain" description="Methyltransferase type 11" evidence="1">
    <location>
        <begin position="140"/>
        <end position="195"/>
    </location>
</feature>
<protein>
    <recommendedName>
        <fullName evidence="1">Methyltransferase type 11 domain-containing protein</fullName>
    </recommendedName>
</protein>
<dbReference type="AlphaFoldDB" id="F8FNN5"/>
<dbReference type="Gene3D" id="3.40.50.150">
    <property type="entry name" value="Vaccinia Virus protein VP39"/>
    <property type="match status" value="1"/>
</dbReference>
<dbReference type="Proteomes" id="UP000006620">
    <property type="component" value="Chromosome"/>
</dbReference>
<dbReference type="InterPro" id="IPR013216">
    <property type="entry name" value="Methyltransf_11"/>
</dbReference>
<gene>
    <name evidence="2" type="ordered locus">KNP414_01583</name>
</gene>
<dbReference type="InterPro" id="IPR029063">
    <property type="entry name" value="SAM-dependent_MTases_sf"/>
</dbReference>
<evidence type="ECO:0000259" key="1">
    <source>
        <dbReference type="Pfam" id="PF08241"/>
    </source>
</evidence>
<dbReference type="KEGG" id="pms:KNP414_01583"/>
<dbReference type="PATRIC" id="fig|1036673.3.peg.1398"/>
<name>F8FNN5_PAEMK</name>
<evidence type="ECO:0000313" key="2">
    <source>
        <dbReference type="EMBL" id="AEI40147.1"/>
    </source>
</evidence>
<accession>F8FNN5</accession>
<organism evidence="2 3">
    <name type="scientific">Paenibacillus mucilaginosus (strain KNP414)</name>
    <dbReference type="NCBI Taxonomy" id="1036673"/>
    <lineage>
        <taxon>Bacteria</taxon>
        <taxon>Bacillati</taxon>
        <taxon>Bacillota</taxon>
        <taxon>Bacilli</taxon>
        <taxon>Bacillales</taxon>
        <taxon>Paenibacillaceae</taxon>
        <taxon>Paenibacillus</taxon>
    </lineage>
</organism>
<dbReference type="Pfam" id="PF08241">
    <property type="entry name" value="Methyltransf_11"/>
    <property type="match status" value="1"/>
</dbReference>
<dbReference type="HOGENOM" id="CLU_077876_1_0_9"/>
<reference evidence="2 3" key="2">
    <citation type="journal article" date="2013" name="Genome Announc.">
        <title>Genome Sequence of Growth-Improving Paenibacillus mucilaginosus Strain KNP414.</title>
        <authorList>
            <person name="Lu J.J."/>
            <person name="Wang J.F."/>
            <person name="Hu X.F."/>
        </authorList>
    </citation>
    <scope>NUCLEOTIDE SEQUENCE [LARGE SCALE GENOMIC DNA]</scope>
    <source>
        <strain evidence="2 3">KNP414</strain>
    </source>
</reference>
<evidence type="ECO:0000313" key="3">
    <source>
        <dbReference type="Proteomes" id="UP000006620"/>
    </source>
</evidence>
<dbReference type="GO" id="GO:0008757">
    <property type="term" value="F:S-adenosylmethionine-dependent methyltransferase activity"/>
    <property type="evidence" value="ECO:0007669"/>
    <property type="project" value="InterPro"/>
</dbReference>
<dbReference type="SUPFAM" id="SSF53335">
    <property type="entry name" value="S-adenosyl-L-methionine-dependent methyltransferases"/>
    <property type="match status" value="1"/>
</dbReference>
<proteinExistence type="predicted"/>
<dbReference type="EMBL" id="CP002869">
    <property type="protein sequence ID" value="AEI40147.1"/>
    <property type="molecule type" value="Genomic_DNA"/>
</dbReference>
<sequence length="249" mass="28154">MTMNHEAQEPQAPEKKPVYEQAGVAMTCRSYDEYVRMFSLPDELLEAGPILDVAAGASSFVAEACRRGLHASAADPLYAMTADEIAEHGSREISVSTEKLGKLQHLFDWSYYGDLHRHRANREASLLRFTEDFAALKDQGRYVSAMLPHLPFADASFSLVLCSHFLFLYQEQFDYEFHLRAVKELFRVCRPGGEVRIYPVYSLKWERYAELDRLMDALADEGAEAELLPSGLPFIPGSGELLRLRKPSV</sequence>
<dbReference type="RefSeq" id="WP_013915309.1">
    <property type="nucleotide sequence ID" value="NC_015690.1"/>
</dbReference>